<keyword evidence="2" id="KW-0732">Signal</keyword>
<feature type="chain" id="PRO_5042147084" evidence="2">
    <location>
        <begin position="26"/>
        <end position="250"/>
    </location>
</feature>
<reference evidence="4" key="1">
    <citation type="submission" date="2023-07" db="EMBL/GenBank/DDBJ databases">
        <title>Sequencing the genomes of 1000 actinobacteria strains.</title>
        <authorList>
            <person name="Klenk H.-P."/>
        </authorList>
    </citation>
    <scope>NUCLEOTIDE SEQUENCE</scope>
    <source>
        <strain evidence="4">DSM 45977</strain>
    </source>
</reference>
<dbReference type="PANTHER" id="PTHR31157:SF1">
    <property type="entry name" value="SCP DOMAIN-CONTAINING PROTEIN"/>
    <property type="match status" value="1"/>
</dbReference>
<dbReference type="AlphaFoldDB" id="A0AAE4CMX4"/>
<comment type="caution">
    <text evidence="4">The sequence shown here is derived from an EMBL/GenBank/DDBJ whole genome shotgun (WGS) entry which is preliminary data.</text>
</comment>
<organism evidence="4 5">
    <name type="scientific">Haloactinomyces albus</name>
    <dbReference type="NCBI Taxonomy" id="1352928"/>
    <lineage>
        <taxon>Bacteria</taxon>
        <taxon>Bacillati</taxon>
        <taxon>Actinomycetota</taxon>
        <taxon>Actinomycetes</taxon>
        <taxon>Actinopolysporales</taxon>
        <taxon>Actinopolysporaceae</taxon>
        <taxon>Haloactinomyces</taxon>
    </lineage>
</organism>
<dbReference type="Gene3D" id="3.40.33.10">
    <property type="entry name" value="CAP"/>
    <property type="match status" value="1"/>
</dbReference>
<dbReference type="Proteomes" id="UP001180845">
    <property type="component" value="Unassembled WGS sequence"/>
</dbReference>
<evidence type="ECO:0000256" key="2">
    <source>
        <dbReference type="SAM" id="SignalP"/>
    </source>
</evidence>
<dbReference type="RefSeq" id="WP_310274756.1">
    <property type="nucleotide sequence ID" value="NZ_JAVDXW010000001.1"/>
</dbReference>
<feature type="compositionally biased region" description="Polar residues" evidence="1">
    <location>
        <begin position="241"/>
        <end position="250"/>
    </location>
</feature>
<evidence type="ECO:0000256" key="1">
    <source>
        <dbReference type="SAM" id="MobiDB-lite"/>
    </source>
</evidence>
<dbReference type="SUPFAM" id="SSF55797">
    <property type="entry name" value="PR-1-like"/>
    <property type="match status" value="1"/>
</dbReference>
<evidence type="ECO:0000259" key="3">
    <source>
        <dbReference type="Pfam" id="PF00188"/>
    </source>
</evidence>
<feature type="signal peptide" evidence="2">
    <location>
        <begin position="1"/>
        <end position="25"/>
    </location>
</feature>
<feature type="region of interest" description="Disordered" evidence="1">
    <location>
        <begin position="228"/>
        <end position="250"/>
    </location>
</feature>
<sequence length="250" mass="27567">MAWNSHRRTLLAAAPAVLVTSTLLAGMHDPPDESTQYSPELSTESTQPSRTPQPSRGSQPSFAESTRTSQPPATESTQSSQPWQPAQDLSTESTQPSRTPTADSARQSRFRQRILELTNRARARAGCPKVRLDPTLSRTALEHSRDMARHDFLAHTGSAGFGHIERARAAGYRSSYVGENVAVGNNTAEETFRQWMTSPEHRANILNCSFTELGVGYVRDPSGEWENYWTQNLGRPAESEPTPSRSSEGK</sequence>
<dbReference type="InterPro" id="IPR035940">
    <property type="entry name" value="CAP_sf"/>
</dbReference>
<proteinExistence type="predicted"/>
<dbReference type="EMBL" id="JAVDXW010000001">
    <property type="protein sequence ID" value="MDR7302861.1"/>
    <property type="molecule type" value="Genomic_DNA"/>
</dbReference>
<dbReference type="InterPro" id="IPR014044">
    <property type="entry name" value="CAP_dom"/>
</dbReference>
<evidence type="ECO:0000313" key="4">
    <source>
        <dbReference type="EMBL" id="MDR7302861.1"/>
    </source>
</evidence>
<feature type="domain" description="SCP" evidence="3">
    <location>
        <begin position="115"/>
        <end position="232"/>
    </location>
</feature>
<protein>
    <submittedName>
        <fullName evidence="4">Uncharacterized protein YkwD</fullName>
    </submittedName>
</protein>
<evidence type="ECO:0000313" key="5">
    <source>
        <dbReference type="Proteomes" id="UP001180845"/>
    </source>
</evidence>
<name>A0AAE4CMX4_9ACTN</name>
<dbReference type="PANTHER" id="PTHR31157">
    <property type="entry name" value="SCP DOMAIN-CONTAINING PROTEIN"/>
    <property type="match status" value="1"/>
</dbReference>
<keyword evidence="5" id="KW-1185">Reference proteome</keyword>
<feature type="region of interest" description="Disordered" evidence="1">
    <location>
        <begin position="26"/>
        <end position="109"/>
    </location>
</feature>
<dbReference type="CDD" id="cd05379">
    <property type="entry name" value="CAP_bacterial"/>
    <property type="match status" value="1"/>
</dbReference>
<dbReference type="Pfam" id="PF00188">
    <property type="entry name" value="CAP"/>
    <property type="match status" value="1"/>
</dbReference>
<accession>A0AAE4CMX4</accession>
<gene>
    <name evidence="4" type="ORF">JOF55_003042</name>
</gene>
<feature type="compositionally biased region" description="Polar residues" evidence="1">
    <location>
        <begin position="33"/>
        <end position="107"/>
    </location>
</feature>